<keyword evidence="8" id="KW-0547">Nucleotide-binding</keyword>
<dbReference type="GO" id="GO:0048476">
    <property type="term" value="C:Holliday junction resolvase complex"/>
    <property type="evidence" value="ECO:0007669"/>
    <property type="project" value="UniProtKB-UniRule"/>
</dbReference>
<dbReference type="InterPro" id="IPR010994">
    <property type="entry name" value="RuvA_2-like"/>
</dbReference>
<comment type="subunit">
    <text evidence="6">Homotetramer. Forms an RuvA(8)-RuvB(12)-Holliday junction (HJ) complex. HJ DNA is sandwiched between 2 RuvA tetramers; dsDNA enters through RuvA and exits via RuvB. An RuvB hexamer assembles on each DNA strand where it exits the tetramer. Each RuvB hexamer is contacted by two RuvA subunits (via domain III) on 2 adjacent RuvB subunits; this complex drives branch migration. In the full resolvosome a probable DNA-RuvA(4)-RuvB(12)-RuvC(2) complex forms which resolves the HJ.</text>
</comment>
<evidence type="ECO:0000313" key="9">
    <source>
        <dbReference type="Proteomes" id="UP000633278"/>
    </source>
</evidence>
<dbReference type="HAMAP" id="MF_00031">
    <property type="entry name" value="DNA_HJ_migration_RuvA"/>
    <property type="match status" value="1"/>
</dbReference>
<comment type="similarity">
    <text evidence="6">Belongs to the RuvA family.</text>
</comment>
<keyword evidence="5 6" id="KW-0234">DNA repair</keyword>
<dbReference type="InterPro" id="IPR000085">
    <property type="entry name" value="RuvA"/>
</dbReference>
<dbReference type="GO" id="GO:0009379">
    <property type="term" value="C:Holliday junction helicase complex"/>
    <property type="evidence" value="ECO:0007669"/>
    <property type="project" value="InterPro"/>
</dbReference>
<evidence type="ECO:0000256" key="1">
    <source>
        <dbReference type="ARBA" id="ARBA00022490"/>
    </source>
</evidence>
<dbReference type="InterPro" id="IPR013849">
    <property type="entry name" value="DNA_helicase_Holl-junc_RuvA_I"/>
</dbReference>
<keyword evidence="8" id="KW-0067">ATP-binding</keyword>
<dbReference type="InterPro" id="IPR011114">
    <property type="entry name" value="RuvA_C"/>
</dbReference>
<comment type="subcellular location">
    <subcellularLocation>
        <location evidence="6">Cytoplasm</location>
    </subcellularLocation>
</comment>
<protein>
    <recommendedName>
        <fullName evidence="6">Holliday junction branch migration complex subunit RuvA</fullName>
    </recommendedName>
</protein>
<evidence type="ECO:0000256" key="4">
    <source>
        <dbReference type="ARBA" id="ARBA00023172"/>
    </source>
</evidence>
<dbReference type="GO" id="GO:0000400">
    <property type="term" value="F:four-way junction DNA binding"/>
    <property type="evidence" value="ECO:0007669"/>
    <property type="project" value="UniProtKB-UniRule"/>
</dbReference>
<proteinExistence type="inferred from homology"/>
<reference evidence="8" key="2">
    <citation type="submission" date="2020-09" db="EMBL/GenBank/DDBJ databases">
        <authorList>
            <person name="Sun Q."/>
            <person name="Zhou Y."/>
        </authorList>
    </citation>
    <scope>NUCLEOTIDE SEQUENCE</scope>
    <source>
        <strain evidence="8">CGMCC 1.15763</strain>
    </source>
</reference>
<dbReference type="GO" id="GO:0005524">
    <property type="term" value="F:ATP binding"/>
    <property type="evidence" value="ECO:0007669"/>
    <property type="project" value="InterPro"/>
</dbReference>
<dbReference type="Gene3D" id="1.10.150.20">
    <property type="entry name" value="5' to 3' exonuclease, C-terminal subdomain"/>
    <property type="match status" value="1"/>
</dbReference>
<feature type="region of interest" description="Domain III" evidence="6">
    <location>
        <begin position="156"/>
        <end position="205"/>
    </location>
</feature>
<dbReference type="CDD" id="cd14332">
    <property type="entry name" value="UBA_RuvA_C"/>
    <property type="match status" value="1"/>
</dbReference>
<feature type="domain" description="Helix-hairpin-helix DNA-binding motif class 1" evidence="7">
    <location>
        <begin position="84"/>
        <end position="103"/>
    </location>
</feature>
<dbReference type="SUPFAM" id="SSF47781">
    <property type="entry name" value="RuvA domain 2-like"/>
    <property type="match status" value="1"/>
</dbReference>
<gene>
    <name evidence="6 8" type="primary">ruvA</name>
    <name evidence="8" type="ORF">GCM10011416_09600</name>
</gene>
<dbReference type="GO" id="GO:0005737">
    <property type="term" value="C:cytoplasm"/>
    <property type="evidence" value="ECO:0007669"/>
    <property type="project" value="UniProtKB-SubCell"/>
</dbReference>
<dbReference type="InterPro" id="IPR012340">
    <property type="entry name" value="NA-bd_OB-fold"/>
</dbReference>
<keyword evidence="1 6" id="KW-0963">Cytoplasm</keyword>
<dbReference type="NCBIfam" id="TIGR00084">
    <property type="entry name" value="ruvA"/>
    <property type="match status" value="1"/>
</dbReference>
<dbReference type="Pfam" id="PF07499">
    <property type="entry name" value="RuvA_C"/>
    <property type="match status" value="1"/>
</dbReference>
<organism evidence="8 9">
    <name type="scientific">Polaribacter pacificus</name>
    <dbReference type="NCBI Taxonomy" id="1775173"/>
    <lineage>
        <taxon>Bacteria</taxon>
        <taxon>Pseudomonadati</taxon>
        <taxon>Bacteroidota</taxon>
        <taxon>Flavobacteriia</taxon>
        <taxon>Flavobacteriales</taxon>
        <taxon>Flavobacteriaceae</taxon>
    </lineage>
</organism>
<comment type="function">
    <text evidence="6">The RuvA-RuvB-RuvC complex processes Holliday junction (HJ) DNA during genetic recombination and DNA repair, while the RuvA-RuvB complex plays an important role in the rescue of blocked DNA replication forks via replication fork reversal (RFR). RuvA specifically binds to HJ cruciform DNA, conferring on it an open structure. The RuvB hexamer acts as an ATP-dependent pump, pulling dsDNA into and through the RuvAB complex. HJ branch migration allows RuvC to scan DNA until it finds its consensus sequence, where it cleaves and resolves the cruciform DNA.</text>
</comment>
<reference evidence="8" key="1">
    <citation type="journal article" date="2014" name="Int. J. Syst. Evol. Microbiol.">
        <title>Complete genome sequence of Corynebacterium casei LMG S-19264T (=DSM 44701T), isolated from a smear-ripened cheese.</title>
        <authorList>
            <consortium name="US DOE Joint Genome Institute (JGI-PGF)"/>
            <person name="Walter F."/>
            <person name="Albersmeier A."/>
            <person name="Kalinowski J."/>
            <person name="Ruckert C."/>
        </authorList>
    </citation>
    <scope>NUCLEOTIDE SEQUENCE</scope>
    <source>
        <strain evidence="8">CGMCC 1.15763</strain>
    </source>
</reference>
<dbReference type="InterPro" id="IPR036267">
    <property type="entry name" value="RuvA_C_sf"/>
</dbReference>
<dbReference type="Pfam" id="PF01330">
    <property type="entry name" value="RuvA_N"/>
    <property type="match status" value="1"/>
</dbReference>
<dbReference type="InterPro" id="IPR003583">
    <property type="entry name" value="Hlx-hairpin-Hlx_DNA-bd_motif"/>
</dbReference>
<comment type="caution">
    <text evidence="6">Lacks conserved residue(s) required for the propagation of feature annotation.</text>
</comment>
<comment type="caution">
    <text evidence="8">The sequence shown here is derived from an EMBL/GenBank/DDBJ whole genome shotgun (WGS) entry which is preliminary data.</text>
</comment>
<dbReference type="Gene3D" id="1.10.8.10">
    <property type="entry name" value="DNA helicase RuvA subunit, C-terminal domain"/>
    <property type="match status" value="1"/>
</dbReference>
<evidence type="ECO:0000256" key="5">
    <source>
        <dbReference type="ARBA" id="ARBA00023204"/>
    </source>
</evidence>
<dbReference type="SMART" id="SM00278">
    <property type="entry name" value="HhH1"/>
    <property type="match status" value="2"/>
</dbReference>
<evidence type="ECO:0000313" key="8">
    <source>
        <dbReference type="EMBL" id="GGG94349.1"/>
    </source>
</evidence>
<dbReference type="Gene3D" id="2.40.50.140">
    <property type="entry name" value="Nucleic acid-binding proteins"/>
    <property type="match status" value="1"/>
</dbReference>
<dbReference type="AlphaFoldDB" id="A0A917HXD1"/>
<name>A0A917HXD1_9FLAO</name>
<accession>A0A917HXD1</accession>
<evidence type="ECO:0000256" key="2">
    <source>
        <dbReference type="ARBA" id="ARBA00022763"/>
    </source>
</evidence>
<dbReference type="Proteomes" id="UP000633278">
    <property type="component" value="Unassembled WGS sequence"/>
</dbReference>
<keyword evidence="8" id="KW-0347">Helicase</keyword>
<evidence type="ECO:0000256" key="3">
    <source>
        <dbReference type="ARBA" id="ARBA00023125"/>
    </source>
</evidence>
<evidence type="ECO:0000259" key="7">
    <source>
        <dbReference type="SMART" id="SM00278"/>
    </source>
</evidence>
<feature type="domain" description="Helix-hairpin-helix DNA-binding motif class 1" evidence="7">
    <location>
        <begin position="119"/>
        <end position="138"/>
    </location>
</feature>
<dbReference type="SUPFAM" id="SSF46929">
    <property type="entry name" value="DNA helicase RuvA subunit, C-terminal domain"/>
    <property type="match status" value="1"/>
</dbReference>
<dbReference type="SUPFAM" id="SSF50249">
    <property type="entry name" value="Nucleic acid-binding proteins"/>
    <property type="match status" value="1"/>
</dbReference>
<dbReference type="EMBL" id="BMJW01000001">
    <property type="protein sequence ID" value="GGG94349.1"/>
    <property type="molecule type" value="Genomic_DNA"/>
</dbReference>
<comment type="domain">
    <text evidence="6">Has three domains with a flexible linker between the domains II and III and assumes an 'L' shape. Domain III is highly mobile and contacts RuvB.</text>
</comment>
<dbReference type="GO" id="GO:0006310">
    <property type="term" value="P:DNA recombination"/>
    <property type="evidence" value="ECO:0007669"/>
    <property type="project" value="UniProtKB-UniRule"/>
</dbReference>
<keyword evidence="8" id="KW-0378">Hydrolase</keyword>
<keyword evidence="4 6" id="KW-0233">DNA recombination</keyword>
<keyword evidence="9" id="KW-1185">Reference proteome</keyword>
<evidence type="ECO:0000256" key="6">
    <source>
        <dbReference type="HAMAP-Rule" id="MF_00031"/>
    </source>
</evidence>
<sequence>MHNKKESINKADMITQIKGRLVEKNPTYVVIDCNGVGYLLHISLQTFSALPDHEAITLFTHLSVKEDAHTLYGFIDKTEREIFRLLISVSGVGPSIARTMLSSMTTDEIQQAIASENTAVIQGVKGIGAKTAQRVIIDLKDKILKTFDMDVISVGQNNTNKEEALSALEVLGFNRKQSDKVVNTILKEHRDATVEFLIKKALKSL</sequence>
<dbReference type="GO" id="GO:0006281">
    <property type="term" value="P:DNA repair"/>
    <property type="evidence" value="ECO:0007669"/>
    <property type="project" value="UniProtKB-UniRule"/>
</dbReference>
<dbReference type="GO" id="GO:0009378">
    <property type="term" value="F:four-way junction helicase activity"/>
    <property type="evidence" value="ECO:0007669"/>
    <property type="project" value="InterPro"/>
</dbReference>
<dbReference type="Pfam" id="PF14520">
    <property type="entry name" value="HHH_5"/>
    <property type="match status" value="1"/>
</dbReference>
<keyword evidence="3 6" id="KW-0238">DNA-binding</keyword>
<keyword evidence="2 6" id="KW-0227">DNA damage</keyword>